<evidence type="ECO:0000256" key="3">
    <source>
        <dbReference type="ARBA" id="ARBA00022989"/>
    </source>
</evidence>
<protein>
    <submittedName>
        <fullName evidence="7">Peptidase S54, rhomboid domain</fullName>
    </submittedName>
</protein>
<feature type="transmembrane region" description="Helical" evidence="5">
    <location>
        <begin position="60"/>
        <end position="80"/>
    </location>
</feature>
<dbReference type="EMBL" id="CP002582">
    <property type="protein sequence ID" value="ADZ84366.1"/>
    <property type="molecule type" value="Genomic_DNA"/>
</dbReference>
<evidence type="ECO:0000256" key="1">
    <source>
        <dbReference type="ARBA" id="ARBA00004141"/>
    </source>
</evidence>
<dbReference type="PANTHER" id="PTHR43066">
    <property type="entry name" value="RHOMBOID-RELATED PROTEIN"/>
    <property type="match status" value="1"/>
</dbReference>
<feature type="transmembrane region" description="Helical" evidence="5">
    <location>
        <begin position="12"/>
        <end position="40"/>
    </location>
</feature>
<keyword evidence="4 5" id="KW-0472">Membrane</keyword>
<evidence type="ECO:0000313" key="8">
    <source>
        <dbReference type="Proteomes" id="UP000008467"/>
    </source>
</evidence>
<reference evidence="7 8" key="1">
    <citation type="journal article" date="2011" name="J. Bacteriol.">
        <title>Complete genome sequence of the cellulose-degrading bacterium Cellulosilyticum lentocellum.</title>
        <authorList>
            <consortium name="US DOE Joint Genome Institute"/>
            <person name="Miller D.A."/>
            <person name="Suen G."/>
            <person name="Bruce D."/>
            <person name="Copeland A."/>
            <person name="Cheng J.F."/>
            <person name="Detter C."/>
            <person name="Goodwin L.A."/>
            <person name="Han C.S."/>
            <person name="Hauser L.J."/>
            <person name="Land M.L."/>
            <person name="Lapidus A."/>
            <person name="Lucas S."/>
            <person name="Meincke L."/>
            <person name="Pitluck S."/>
            <person name="Tapia R."/>
            <person name="Teshima H."/>
            <person name="Woyke T."/>
            <person name="Fox B.G."/>
            <person name="Angert E.R."/>
            <person name="Currie C.R."/>
        </authorList>
    </citation>
    <scope>NUCLEOTIDE SEQUENCE [LARGE SCALE GENOMIC DNA]</scope>
    <source>
        <strain evidence="8">ATCC 49066 / DSM 5427 / NCIMB 11756 / RHM5</strain>
    </source>
</reference>
<dbReference type="STRING" id="642492.Clole_2665"/>
<feature type="transmembrane region" description="Helical" evidence="5">
    <location>
        <begin position="92"/>
        <end position="110"/>
    </location>
</feature>
<accession>F2JJ73</accession>
<keyword evidence="2 5" id="KW-0812">Transmembrane</keyword>
<dbReference type="Pfam" id="PF01694">
    <property type="entry name" value="Rhomboid"/>
    <property type="match status" value="1"/>
</dbReference>
<keyword evidence="8" id="KW-1185">Reference proteome</keyword>
<evidence type="ECO:0000259" key="6">
    <source>
        <dbReference type="Pfam" id="PF01694"/>
    </source>
</evidence>
<dbReference type="InterPro" id="IPR035952">
    <property type="entry name" value="Rhomboid-like_sf"/>
</dbReference>
<dbReference type="GO" id="GO:0004252">
    <property type="term" value="F:serine-type endopeptidase activity"/>
    <property type="evidence" value="ECO:0007669"/>
    <property type="project" value="InterPro"/>
</dbReference>
<feature type="domain" description="Peptidase S54 rhomboid" evidence="6">
    <location>
        <begin position="53"/>
        <end position="184"/>
    </location>
</feature>
<evidence type="ECO:0000256" key="4">
    <source>
        <dbReference type="ARBA" id="ARBA00023136"/>
    </source>
</evidence>
<dbReference type="SUPFAM" id="SSF144091">
    <property type="entry name" value="Rhomboid-like"/>
    <property type="match status" value="1"/>
</dbReference>
<organism evidence="7 8">
    <name type="scientific">Cellulosilyticum lentocellum (strain ATCC 49066 / DSM 5427 / NCIMB 11756 / RHM5)</name>
    <name type="common">Clostridium lentocellum</name>
    <dbReference type="NCBI Taxonomy" id="642492"/>
    <lineage>
        <taxon>Bacteria</taxon>
        <taxon>Bacillati</taxon>
        <taxon>Bacillota</taxon>
        <taxon>Clostridia</taxon>
        <taxon>Lachnospirales</taxon>
        <taxon>Cellulosilyticaceae</taxon>
        <taxon>Cellulosilyticum</taxon>
    </lineage>
</organism>
<comment type="subcellular location">
    <subcellularLocation>
        <location evidence="1">Membrane</location>
        <topology evidence="1">Multi-pass membrane protein</topology>
    </subcellularLocation>
</comment>
<feature type="transmembrane region" description="Helical" evidence="5">
    <location>
        <begin position="141"/>
        <end position="160"/>
    </location>
</feature>
<evidence type="ECO:0000256" key="2">
    <source>
        <dbReference type="ARBA" id="ARBA00022692"/>
    </source>
</evidence>
<feature type="transmembrane region" description="Helical" evidence="5">
    <location>
        <begin position="116"/>
        <end position="134"/>
    </location>
</feature>
<dbReference type="Proteomes" id="UP000008467">
    <property type="component" value="Chromosome"/>
</dbReference>
<sequence length="187" mass="20452">MNYLKKIKYNSPVILSFTLLSLFAVILGYLTAGLSTQLLFCVYKSSPLNPLSYIRLFTHILGHADWQHFLNNFMLILLVGPMLEEKYGSKKLLGMIVFTAFITGLINIIFFDTALLGASGIAFMLILLSSFANIKQGGIPLTLILVAAAYIGNEIINGLISQDNISQLTHIIGGICGCGLGFVMNKK</sequence>
<dbReference type="InterPro" id="IPR022764">
    <property type="entry name" value="Peptidase_S54_rhomboid_dom"/>
</dbReference>
<evidence type="ECO:0000256" key="5">
    <source>
        <dbReference type="SAM" id="Phobius"/>
    </source>
</evidence>
<keyword evidence="3 5" id="KW-1133">Transmembrane helix</keyword>
<feature type="transmembrane region" description="Helical" evidence="5">
    <location>
        <begin position="166"/>
        <end position="184"/>
    </location>
</feature>
<name>F2JJ73_CELLD</name>
<gene>
    <name evidence="7" type="ordered locus">Clole_2665</name>
</gene>
<dbReference type="HOGENOM" id="CLU_095713_0_0_9"/>
<dbReference type="RefSeq" id="WP_013657659.1">
    <property type="nucleotide sequence ID" value="NC_015275.1"/>
</dbReference>
<dbReference type="KEGG" id="cle:Clole_2665"/>
<dbReference type="AlphaFoldDB" id="F2JJ73"/>
<dbReference type="eggNOG" id="COG0705">
    <property type="taxonomic scope" value="Bacteria"/>
</dbReference>
<dbReference type="Gene3D" id="1.20.1540.10">
    <property type="entry name" value="Rhomboid-like"/>
    <property type="match status" value="1"/>
</dbReference>
<evidence type="ECO:0000313" key="7">
    <source>
        <dbReference type="EMBL" id="ADZ84366.1"/>
    </source>
</evidence>
<dbReference type="GO" id="GO:0016020">
    <property type="term" value="C:membrane"/>
    <property type="evidence" value="ECO:0007669"/>
    <property type="project" value="UniProtKB-SubCell"/>
</dbReference>
<proteinExistence type="predicted"/>